<evidence type="ECO:0000259" key="2">
    <source>
        <dbReference type="Pfam" id="PF01965"/>
    </source>
</evidence>
<evidence type="ECO:0000256" key="1">
    <source>
        <dbReference type="SAM" id="Phobius"/>
    </source>
</evidence>
<dbReference type="SUPFAM" id="SSF52317">
    <property type="entry name" value="Class I glutamine amidotransferase-like"/>
    <property type="match status" value="1"/>
</dbReference>
<dbReference type="AlphaFoldDB" id="A0A9W9QSB7"/>
<dbReference type="PANTHER" id="PTHR43130">
    <property type="entry name" value="ARAC-FAMILY TRANSCRIPTIONAL REGULATOR"/>
    <property type="match status" value="1"/>
</dbReference>
<reference evidence="3" key="1">
    <citation type="submission" date="2022-12" db="EMBL/GenBank/DDBJ databases">
        <authorList>
            <person name="Petersen C."/>
        </authorList>
    </citation>
    <scope>NUCLEOTIDE SEQUENCE</scope>
    <source>
        <strain evidence="3">IBT 35673</strain>
    </source>
</reference>
<keyword evidence="1" id="KW-0812">Transmembrane</keyword>
<dbReference type="Pfam" id="PF01965">
    <property type="entry name" value="DJ-1_PfpI"/>
    <property type="match status" value="1"/>
</dbReference>
<dbReference type="EMBL" id="JAPZBQ010000002">
    <property type="protein sequence ID" value="KAJ5344672.1"/>
    <property type="molecule type" value="Genomic_DNA"/>
</dbReference>
<dbReference type="InterPro" id="IPR029062">
    <property type="entry name" value="Class_I_gatase-like"/>
</dbReference>
<dbReference type="InterPro" id="IPR052158">
    <property type="entry name" value="INH-QAR"/>
</dbReference>
<protein>
    <recommendedName>
        <fullName evidence="2">DJ-1/PfpI domain-containing protein</fullName>
    </recommendedName>
</protein>
<dbReference type="Proteomes" id="UP001147695">
    <property type="component" value="Unassembled WGS sequence"/>
</dbReference>
<sequence length="234" mass="25310">MTSETSKHYYKVGVLLFPGADILDFAGPIEVLSHVSHNRNPDDPDRMFDIKIISGSTEVRAASSLTVQADLLISEALASLSDFHILVVPGGPPSVLNPLIKSNGPELDLVRKFSNLPSLGVQTRIIFSVCTGAFFLGAAGVLAGLHATTHHRALETLREICAQSNPQSEPATTVVQKRYVDGGFLENKAVRVITAGGISSGLDATYYIVSNLTSHDMATFVARVMEYDWREIQE</sequence>
<gene>
    <name evidence="3" type="ORF">N7452_002676</name>
</gene>
<keyword evidence="1" id="KW-0472">Membrane</keyword>
<evidence type="ECO:0000313" key="3">
    <source>
        <dbReference type="EMBL" id="KAJ5344672.1"/>
    </source>
</evidence>
<reference evidence="3" key="2">
    <citation type="journal article" date="2023" name="IMA Fungus">
        <title>Comparative genomic study of the Penicillium genus elucidates a diverse pangenome and 15 lateral gene transfer events.</title>
        <authorList>
            <person name="Petersen C."/>
            <person name="Sorensen T."/>
            <person name="Nielsen M.R."/>
            <person name="Sondergaard T.E."/>
            <person name="Sorensen J.L."/>
            <person name="Fitzpatrick D.A."/>
            <person name="Frisvad J.C."/>
            <person name="Nielsen K.L."/>
        </authorList>
    </citation>
    <scope>NUCLEOTIDE SEQUENCE</scope>
    <source>
        <strain evidence="3">IBT 35673</strain>
    </source>
</reference>
<evidence type="ECO:0000313" key="4">
    <source>
        <dbReference type="Proteomes" id="UP001147695"/>
    </source>
</evidence>
<feature type="transmembrane region" description="Helical" evidence="1">
    <location>
        <begin position="125"/>
        <end position="145"/>
    </location>
</feature>
<organism evidence="3 4">
    <name type="scientific">Penicillium brevicompactum</name>
    <dbReference type="NCBI Taxonomy" id="5074"/>
    <lineage>
        <taxon>Eukaryota</taxon>
        <taxon>Fungi</taxon>
        <taxon>Dikarya</taxon>
        <taxon>Ascomycota</taxon>
        <taxon>Pezizomycotina</taxon>
        <taxon>Eurotiomycetes</taxon>
        <taxon>Eurotiomycetidae</taxon>
        <taxon>Eurotiales</taxon>
        <taxon>Aspergillaceae</taxon>
        <taxon>Penicillium</taxon>
    </lineage>
</organism>
<dbReference type="PANTHER" id="PTHR43130:SF3">
    <property type="entry name" value="HTH-TYPE TRANSCRIPTIONAL REGULATOR RV1931C"/>
    <property type="match status" value="1"/>
</dbReference>
<accession>A0A9W9QSB7</accession>
<dbReference type="Gene3D" id="3.40.50.880">
    <property type="match status" value="1"/>
</dbReference>
<feature type="domain" description="DJ-1/PfpI" evidence="2">
    <location>
        <begin position="11"/>
        <end position="164"/>
    </location>
</feature>
<keyword evidence="1" id="KW-1133">Transmembrane helix</keyword>
<dbReference type="InterPro" id="IPR002818">
    <property type="entry name" value="DJ-1/PfpI"/>
</dbReference>
<dbReference type="CDD" id="cd03139">
    <property type="entry name" value="GATase1_PfpI_2"/>
    <property type="match status" value="1"/>
</dbReference>
<comment type="caution">
    <text evidence="3">The sequence shown here is derived from an EMBL/GenBank/DDBJ whole genome shotgun (WGS) entry which is preliminary data.</text>
</comment>
<name>A0A9W9QSB7_PENBR</name>
<proteinExistence type="predicted"/>